<dbReference type="PANTHER" id="PTHR48098">
    <property type="entry name" value="ENTEROCHELIN ESTERASE-RELATED"/>
    <property type="match status" value="1"/>
</dbReference>
<dbReference type="OrthoDB" id="9775130at2"/>
<dbReference type="HOGENOM" id="CLU_024314_1_0_0"/>
<dbReference type="eggNOG" id="COG2382">
    <property type="taxonomic scope" value="Bacteria"/>
</dbReference>
<dbReference type="InterPro" id="IPR000801">
    <property type="entry name" value="Esterase-like"/>
</dbReference>
<dbReference type="EMBL" id="CP002049">
    <property type="protein sequence ID" value="ADI14981.1"/>
    <property type="molecule type" value="Genomic_DNA"/>
</dbReference>
<dbReference type="InterPro" id="IPR050583">
    <property type="entry name" value="Mycobacterial_A85_antigen"/>
</dbReference>
<dbReference type="InterPro" id="IPR029058">
    <property type="entry name" value="AB_hydrolase_fold"/>
</dbReference>
<reference evidence="2" key="1">
    <citation type="submission" date="2010-05" db="EMBL/GenBank/DDBJ databases">
        <title>The complete genome of Truepera radiovictris DSM 17093.</title>
        <authorList>
            <consortium name="US DOE Joint Genome Institute (JGI-PGF)"/>
            <person name="Lucas S."/>
            <person name="Copeland A."/>
            <person name="Lapidus A."/>
            <person name="Glavina del Rio T."/>
            <person name="Dalin E."/>
            <person name="Tice H."/>
            <person name="Bruce D."/>
            <person name="Goodwin L."/>
            <person name="Pitluck S."/>
            <person name="Kyrpides N."/>
            <person name="Mavromatis K."/>
            <person name="Ovchinnikova G."/>
            <person name="Munk A.C."/>
            <person name="Detter J.C."/>
            <person name="Han C."/>
            <person name="Tapia R."/>
            <person name="Land M."/>
            <person name="Hauser L."/>
            <person name="Markowitz V."/>
            <person name="Cheng J.-F."/>
            <person name="Hugenholtz P."/>
            <person name="Woyke T."/>
            <person name="Wu D."/>
            <person name="Tindall B."/>
            <person name="Pomrenke H.G."/>
            <person name="Brambilla E."/>
            <person name="Klenk H.-P."/>
            <person name="Eisen J.A."/>
        </authorList>
    </citation>
    <scope>NUCLEOTIDE SEQUENCE [LARGE SCALE GENOMIC DNA]</scope>
    <source>
        <strain evidence="2">DSM 17093 / CIP 108686 / LMG 22925 / RQ-24</strain>
    </source>
</reference>
<protein>
    <submittedName>
        <fullName evidence="1">Esterase</fullName>
    </submittedName>
</protein>
<dbReference type="PANTHER" id="PTHR48098:SF3">
    <property type="entry name" value="IRON(III) ENTEROBACTIN ESTERASE"/>
    <property type="match status" value="1"/>
</dbReference>
<organism evidence="1 2">
    <name type="scientific">Truepera radiovictrix (strain DSM 17093 / CIP 108686 / LMG 22925 / RQ-24)</name>
    <dbReference type="NCBI Taxonomy" id="649638"/>
    <lineage>
        <taxon>Bacteria</taxon>
        <taxon>Thermotogati</taxon>
        <taxon>Deinococcota</taxon>
        <taxon>Deinococci</taxon>
        <taxon>Trueperales</taxon>
        <taxon>Trueperaceae</taxon>
        <taxon>Truepera</taxon>
    </lineage>
</organism>
<accession>D7CQJ7</accession>
<keyword evidence="2" id="KW-1185">Reference proteome</keyword>
<dbReference type="Gene3D" id="3.40.50.1820">
    <property type="entry name" value="alpha/beta hydrolase"/>
    <property type="match status" value="1"/>
</dbReference>
<proteinExistence type="predicted"/>
<dbReference type="RefSeq" id="WP_013178347.1">
    <property type="nucleotide sequence ID" value="NC_014221.1"/>
</dbReference>
<dbReference type="STRING" id="649638.Trad_1865"/>
<evidence type="ECO:0000313" key="1">
    <source>
        <dbReference type="EMBL" id="ADI14981.1"/>
    </source>
</evidence>
<evidence type="ECO:0000313" key="2">
    <source>
        <dbReference type="Proteomes" id="UP000000379"/>
    </source>
</evidence>
<dbReference type="KEGG" id="tra:Trad_1865"/>
<dbReference type="SUPFAM" id="SSF53474">
    <property type="entry name" value="alpha/beta-Hydrolases"/>
    <property type="match status" value="1"/>
</dbReference>
<reference evidence="1 2" key="2">
    <citation type="journal article" date="2011" name="Stand. Genomic Sci.">
        <title>Complete genome sequence of Truepera radiovictrix type strain (RQ-24).</title>
        <authorList>
            <person name="Ivanova N."/>
            <person name="Rohde C."/>
            <person name="Munk C."/>
            <person name="Nolan M."/>
            <person name="Lucas S."/>
            <person name="Del Rio T.G."/>
            <person name="Tice H."/>
            <person name="Deshpande S."/>
            <person name="Cheng J.F."/>
            <person name="Tapia R."/>
            <person name="Han C."/>
            <person name="Goodwin L."/>
            <person name="Pitluck S."/>
            <person name="Liolios K."/>
            <person name="Mavromatis K."/>
            <person name="Mikhailova N."/>
            <person name="Pati A."/>
            <person name="Chen A."/>
            <person name="Palaniappan K."/>
            <person name="Land M."/>
            <person name="Hauser L."/>
            <person name="Chang Y.J."/>
            <person name="Jeffries C.D."/>
            <person name="Brambilla E."/>
            <person name="Rohde M."/>
            <person name="Goker M."/>
            <person name="Tindall B.J."/>
            <person name="Woyke T."/>
            <person name="Bristow J."/>
            <person name="Eisen J.A."/>
            <person name="Markowitz V."/>
            <person name="Hugenholtz P."/>
            <person name="Kyrpides N.C."/>
            <person name="Klenk H.P."/>
            <person name="Lapidus A."/>
        </authorList>
    </citation>
    <scope>NUCLEOTIDE SEQUENCE [LARGE SCALE GENOMIC DNA]</scope>
    <source>
        <strain evidence="2">DSM 17093 / CIP 108686 / LMG 22925 / RQ-24</strain>
    </source>
</reference>
<dbReference type="AlphaFoldDB" id="D7CQJ7"/>
<name>D7CQJ7_TRURR</name>
<dbReference type="Pfam" id="PF00756">
    <property type="entry name" value="Esterase"/>
    <property type="match status" value="1"/>
</dbReference>
<sequence>MKLRLDVPEWATHIVSDLTDMDRNPHPVDARKVRSFTLELPDDVYFEYAFLDAQGAMRADPKNPRRAENPWYPEVSAVTGPDYRPDALAEPEPLPTGEAQRLRFETPRLEGTRRVTLYTPKGFGGEALPVVYVQDGVAFYRYAKLHLVLEHLIRQRRARPAHVAFIEPVERTAEYGFNDAYRAFVLQEVLPEVERTVAATGERVALGASLGGLASTLLALDDPARFRTVVAFSGAFLGTPDDRRFYASKRSWVLAELRARERLPLRFYTETGTLEWLTGVNRELAALLRDKGYEHRYVERSAGHNWTNWKNGLGGALSFALERDPQRALEHSAEARRAGV</sequence>
<dbReference type="Proteomes" id="UP000000379">
    <property type="component" value="Chromosome"/>
</dbReference>
<gene>
    <name evidence="1" type="ordered locus">Trad_1865</name>
</gene>